<evidence type="ECO:0000313" key="3">
    <source>
        <dbReference type="Proteomes" id="UP000321150"/>
    </source>
</evidence>
<dbReference type="AlphaFoldDB" id="A0A511YAD7"/>
<organism evidence="2 3">
    <name type="scientific">Chryseobacterium lathyri</name>
    <dbReference type="NCBI Taxonomy" id="395933"/>
    <lineage>
        <taxon>Bacteria</taxon>
        <taxon>Pseudomonadati</taxon>
        <taxon>Bacteroidota</taxon>
        <taxon>Flavobacteriia</taxon>
        <taxon>Flavobacteriales</taxon>
        <taxon>Weeksellaceae</taxon>
        <taxon>Chryseobacterium group</taxon>
        <taxon>Chryseobacterium</taxon>
    </lineage>
</organism>
<sequence length="69" mass="7383">MSNTNEGGCLPVLAFILYAVVIIGSGVLSWNLTEPQSFLGAIGFMIVWGILSYIGHFILIGIIALLSEK</sequence>
<feature type="transmembrane region" description="Helical" evidence="1">
    <location>
        <begin position="12"/>
        <end position="32"/>
    </location>
</feature>
<feature type="transmembrane region" description="Helical" evidence="1">
    <location>
        <begin position="38"/>
        <end position="66"/>
    </location>
</feature>
<evidence type="ECO:0000313" key="2">
    <source>
        <dbReference type="EMBL" id="GEN72157.1"/>
    </source>
</evidence>
<keyword evidence="1" id="KW-0472">Membrane</keyword>
<accession>A0A511YAD7</accession>
<dbReference type="Proteomes" id="UP000321150">
    <property type="component" value="Unassembled WGS sequence"/>
</dbReference>
<evidence type="ECO:0000256" key="1">
    <source>
        <dbReference type="SAM" id="Phobius"/>
    </source>
</evidence>
<gene>
    <name evidence="2" type="ORF">CLA01_22290</name>
</gene>
<protein>
    <submittedName>
        <fullName evidence="2">Uncharacterized protein</fullName>
    </submittedName>
</protein>
<dbReference type="EMBL" id="BJYI01000007">
    <property type="protein sequence ID" value="GEN72157.1"/>
    <property type="molecule type" value="Genomic_DNA"/>
</dbReference>
<name>A0A511YAD7_9FLAO</name>
<reference evidence="2 3" key="1">
    <citation type="submission" date="2019-07" db="EMBL/GenBank/DDBJ databases">
        <title>Whole genome shotgun sequence of Chryseobacterium lathyri NBRC 105250.</title>
        <authorList>
            <person name="Hosoyama A."/>
            <person name="Uohara A."/>
            <person name="Ohji S."/>
            <person name="Ichikawa N."/>
        </authorList>
    </citation>
    <scope>NUCLEOTIDE SEQUENCE [LARGE SCALE GENOMIC DNA]</scope>
    <source>
        <strain evidence="2 3">NBRC 105250</strain>
    </source>
</reference>
<dbReference type="OrthoDB" id="1264085at2"/>
<keyword evidence="1" id="KW-1133">Transmembrane helix</keyword>
<dbReference type="RefSeq" id="WP_111960814.1">
    <property type="nucleotide sequence ID" value="NZ_BJYI01000007.1"/>
</dbReference>
<comment type="caution">
    <text evidence="2">The sequence shown here is derived from an EMBL/GenBank/DDBJ whole genome shotgun (WGS) entry which is preliminary data.</text>
</comment>
<keyword evidence="1" id="KW-0812">Transmembrane</keyword>
<proteinExistence type="predicted"/>